<dbReference type="Proteomes" id="UP001168990">
    <property type="component" value="Unassembled WGS sequence"/>
</dbReference>
<evidence type="ECO:0000313" key="3">
    <source>
        <dbReference type="Proteomes" id="UP001168990"/>
    </source>
</evidence>
<dbReference type="AlphaFoldDB" id="A0AA39C9C8"/>
<feature type="compositionally biased region" description="Polar residues" evidence="1">
    <location>
        <begin position="21"/>
        <end position="40"/>
    </location>
</feature>
<feature type="region of interest" description="Disordered" evidence="1">
    <location>
        <begin position="1"/>
        <end position="51"/>
    </location>
</feature>
<feature type="region of interest" description="Disordered" evidence="1">
    <location>
        <begin position="218"/>
        <end position="242"/>
    </location>
</feature>
<proteinExistence type="predicted"/>
<reference evidence="2" key="1">
    <citation type="journal article" date="2023" name="bioRxiv">
        <title>Scaffold-level genome assemblies of two parasitoid biocontrol wasps reveal the parthenogenesis mechanism and an associated novel virus.</title>
        <authorList>
            <person name="Inwood S."/>
            <person name="Skelly J."/>
            <person name="Guhlin J."/>
            <person name="Harrop T."/>
            <person name="Goldson S."/>
            <person name="Dearden P."/>
        </authorList>
    </citation>
    <scope>NUCLEOTIDE SEQUENCE</scope>
    <source>
        <strain evidence="2">Irish</strain>
        <tissue evidence="2">Whole body</tissue>
    </source>
</reference>
<dbReference type="Gene3D" id="6.20.250.70">
    <property type="match status" value="1"/>
</dbReference>
<sequence length="242" mass="27877">MVMKIDMEKSPKIKDRERKSITINTTPIQASSTPSKNNGEPKSILKKRKRTISRTDEEETNLINEKIVRLDRRPVTLDEYINNDSLIIDPTVSSFAINEIDEDDELWLIDMPKTLNPHELKGQVFYFGDKTKLKIGNERYIGVSNDNTDYFTCIMGTGRENKRFKTLNVQPSGTIVIRKKLSNVGSKITVNDDDEELNAIVPFPENLKIRHPLMSVRKSEKKMKKISPVKLRIKKRKDESSD</sequence>
<accession>A0AA39C9C8</accession>
<comment type="caution">
    <text evidence="2">The sequence shown here is derived from an EMBL/GenBank/DDBJ whole genome shotgun (WGS) entry which is preliminary data.</text>
</comment>
<evidence type="ECO:0000313" key="2">
    <source>
        <dbReference type="EMBL" id="KAK0160009.1"/>
    </source>
</evidence>
<keyword evidence="3" id="KW-1185">Reference proteome</keyword>
<reference evidence="2" key="2">
    <citation type="submission" date="2023-03" db="EMBL/GenBank/DDBJ databases">
        <authorList>
            <person name="Inwood S.N."/>
            <person name="Skelly J.G."/>
            <person name="Guhlin J."/>
            <person name="Harrop T.W.R."/>
            <person name="Goldson S.G."/>
            <person name="Dearden P.K."/>
        </authorList>
    </citation>
    <scope>NUCLEOTIDE SEQUENCE</scope>
    <source>
        <strain evidence="2">Irish</strain>
        <tissue evidence="2">Whole body</tissue>
    </source>
</reference>
<organism evidence="2 3">
    <name type="scientific">Microctonus aethiopoides</name>
    <dbReference type="NCBI Taxonomy" id="144406"/>
    <lineage>
        <taxon>Eukaryota</taxon>
        <taxon>Metazoa</taxon>
        <taxon>Ecdysozoa</taxon>
        <taxon>Arthropoda</taxon>
        <taxon>Hexapoda</taxon>
        <taxon>Insecta</taxon>
        <taxon>Pterygota</taxon>
        <taxon>Neoptera</taxon>
        <taxon>Endopterygota</taxon>
        <taxon>Hymenoptera</taxon>
        <taxon>Apocrita</taxon>
        <taxon>Ichneumonoidea</taxon>
        <taxon>Braconidae</taxon>
        <taxon>Euphorinae</taxon>
        <taxon>Microctonus</taxon>
    </lineage>
</organism>
<name>A0AA39C9C8_9HYME</name>
<feature type="compositionally biased region" description="Basic and acidic residues" evidence="1">
    <location>
        <begin position="1"/>
        <end position="20"/>
    </location>
</feature>
<dbReference type="EMBL" id="JAQQBS010001423">
    <property type="protein sequence ID" value="KAK0160009.1"/>
    <property type="molecule type" value="Genomic_DNA"/>
</dbReference>
<feature type="compositionally biased region" description="Basic residues" evidence="1">
    <location>
        <begin position="219"/>
        <end position="235"/>
    </location>
</feature>
<protein>
    <submittedName>
        <fullName evidence="2">Uncharacterized protein</fullName>
    </submittedName>
</protein>
<evidence type="ECO:0000256" key="1">
    <source>
        <dbReference type="SAM" id="MobiDB-lite"/>
    </source>
</evidence>
<gene>
    <name evidence="2" type="ORF">PV328_007457</name>
</gene>